<dbReference type="NCBIfam" id="NF009589">
    <property type="entry name" value="PRK13030.1"/>
    <property type="match status" value="1"/>
</dbReference>
<proteinExistence type="predicted"/>
<dbReference type="InterPro" id="IPR017896">
    <property type="entry name" value="4Fe4S_Fe-S-bd"/>
</dbReference>
<dbReference type="NCBIfam" id="NF009588">
    <property type="entry name" value="PRK13029.1"/>
    <property type="match status" value="1"/>
</dbReference>
<gene>
    <name evidence="3" type="ORF">HKX40_08830</name>
</gene>
<keyword evidence="4" id="KW-1185">Reference proteome</keyword>
<dbReference type="Gene3D" id="3.40.50.970">
    <property type="match status" value="1"/>
</dbReference>
<dbReference type="Pfam" id="PF01558">
    <property type="entry name" value="POR"/>
    <property type="match status" value="1"/>
</dbReference>
<evidence type="ECO:0000313" key="4">
    <source>
        <dbReference type="Proteomes" id="UP000541421"/>
    </source>
</evidence>
<keyword evidence="1" id="KW-0560">Oxidoreductase</keyword>
<dbReference type="Gene3D" id="3.40.920.10">
    <property type="entry name" value="Pyruvate-ferredoxin oxidoreductase, PFOR, domain III"/>
    <property type="match status" value="1"/>
</dbReference>
<evidence type="ECO:0000259" key="2">
    <source>
        <dbReference type="PROSITE" id="PS51379"/>
    </source>
</evidence>
<dbReference type="InterPro" id="IPR019752">
    <property type="entry name" value="Pyrv/ketoisovalerate_OxRed_cat"/>
</dbReference>
<dbReference type="GO" id="GO:0016903">
    <property type="term" value="F:oxidoreductase activity, acting on the aldehyde or oxo group of donors"/>
    <property type="evidence" value="ECO:0007669"/>
    <property type="project" value="InterPro"/>
</dbReference>
<evidence type="ECO:0000256" key="1">
    <source>
        <dbReference type="ARBA" id="ARBA00023002"/>
    </source>
</evidence>
<dbReference type="AlphaFoldDB" id="A0A7Y4LDH9"/>
<dbReference type="SUPFAM" id="SSF52518">
    <property type="entry name" value="Thiamin diphosphate-binding fold (THDP-binding)"/>
    <property type="match status" value="2"/>
</dbReference>
<dbReference type="InterPro" id="IPR029061">
    <property type="entry name" value="THDP-binding"/>
</dbReference>
<organism evidence="3 4">
    <name type="scientific">Pelistega europaea</name>
    <dbReference type="NCBI Taxonomy" id="106147"/>
    <lineage>
        <taxon>Bacteria</taxon>
        <taxon>Pseudomonadati</taxon>
        <taxon>Pseudomonadota</taxon>
        <taxon>Betaproteobacteria</taxon>
        <taxon>Burkholderiales</taxon>
        <taxon>Alcaligenaceae</taxon>
        <taxon>Pelistega</taxon>
    </lineage>
</organism>
<dbReference type="RefSeq" id="WP_171589209.1">
    <property type="nucleotide sequence ID" value="NZ_JABGBO010000009.1"/>
</dbReference>
<name>A0A7Y4LDH9_9BURK</name>
<feature type="domain" description="4Fe-4S ferredoxin-type" evidence="2">
    <location>
        <begin position="649"/>
        <end position="681"/>
    </location>
</feature>
<dbReference type="PROSITE" id="PS51379">
    <property type="entry name" value="4FE4S_FER_2"/>
    <property type="match status" value="1"/>
</dbReference>
<dbReference type="InterPro" id="IPR002869">
    <property type="entry name" value="Pyrv_flavodox_OxRed_cen"/>
</dbReference>
<reference evidence="3 4" key="1">
    <citation type="submission" date="2020-05" db="EMBL/GenBank/DDBJ databases">
        <authorList>
            <person name="Niu N."/>
        </authorList>
    </citation>
    <scope>NUCLEOTIDE SEQUENCE [LARGE SCALE GENOMIC DNA]</scope>
    <source>
        <strain evidence="3 4">LMG10982</strain>
    </source>
</reference>
<sequence>MNAPLSKSQLNLAESTTLDDKYTAKHQRVFMNGTQALVRLPLLQKERDKAAGLNTAGFISGYRGSPLGNVDLTLWKAQKHLKAHDIVFQPGLNEELAATAVWGSQQLNLFPGANRDGVFGMWYGKGPGLDRSMDVFKHANNAGTSKFGGVLLIAGDDHAAKSSTVAYQSEHDLQAAGIPVLYPANVQEYLDYGLHGWAMSRYSGLWVSLKCVTDVVESSSSVEVNPDRIQTIIPEDFELPEGGLNIRWPDTPAAQEERMNTYKWYAALAYVRANKLDKIIIDSPNARFGIMTAGKAYLDVRQALTDLGLDEQTCRDIGIRLYKVGCVWPLEAQGAREFALGLDEILVVEEKRQIMEYALKEELYNWRDDVRPEVYGKYDARDDGGGEWSVPRGPWLLPPNLDLSPAIIAKAIAKRLEKHNLPDEVRERIRARIEIIKNKERESQHISVVAERKPWFCSGCPHNTSTRVPEGSRAVAGIGCHYMTTWMDRDTYTFTQMGGEGVPWIGQKDFTDEKHIFANLGDGTYFHSGILAVRASIAAKANITYKILFNDAVAMTGGQPIDGTLTVPQIHNQLVAEGIAKVVIVSDEPDNIRALGIPSETEIYHRNDLDDVQRMLRDTPGTTALIYVQTCATEKRRRRKRGTYPDPAVRTYINEDVCEGCGDCGVQSNCLSIEPVETPMGVKRKINQSSCNKDFSCQRGFCPSFVTAKGAQLLKPQSHSASFEKKDLPYPQLPTIQRSYNILVPGVGGTGVVTIGSILGMAAHLDGKGVNILDITGLAQKGGAVVSHVQIGEKPEDLYATRIGTGEAHLVIACDAIVAASKEITSKLQKHQTYAVVNSAKTPTAELFSNPKWRFPSIATQRDIQGLLGEEGCDFLDASFYAFTLLGDAIFANPLLLGYAWQKGRIPLSLHVIQRAIELNNVAIEKNLEAFYWGRYLAHFGQLQEITGSNAISPTKTSDKVGADIGNKQEQAVADSLISSNSQTTDFGQEISRQSSNLDKYSDNTIKNVLHHTVQFTESIDSLIKRLAKFLTEYQNKAYANKFVQAVSAIKTIEDRINTEALSSADGKYHLPYHTSSYPLTEAVAKNLCKLMAYKDEYEVARLYTRPEYLERLRQTFAGEPGKDYQLYVHMAPPAFAKRKSDGHLVKKAYGPWVFTAFKILTKFKWLRGTALDPFGHTEERRTERSLIEDYLAMLDLFKQKLSVDNINKAIALAELPDDVRGYGHVKERNIAKYRVQKEKLLEEFYRT</sequence>
<dbReference type="CDD" id="cd02008">
    <property type="entry name" value="TPP_IOR_alpha"/>
    <property type="match status" value="1"/>
</dbReference>
<keyword evidence="3" id="KW-0670">Pyruvate</keyword>
<protein>
    <submittedName>
        <fullName evidence="3">Indolepyruvate ferredoxin oxidoreductase family protein</fullName>
    </submittedName>
</protein>
<dbReference type="Pfam" id="PF20169">
    <property type="entry name" value="DUF6537"/>
    <property type="match status" value="1"/>
</dbReference>
<evidence type="ECO:0000313" key="3">
    <source>
        <dbReference type="EMBL" id="NOL50231.1"/>
    </source>
</evidence>
<accession>A0A7Y4LDH9</accession>
<dbReference type="PANTHER" id="PTHR48084">
    <property type="entry name" value="2-OXOGLUTARATE OXIDOREDUCTASE SUBUNIT KORB-RELATED"/>
    <property type="match status" value="1"/>
</dbReference>
<comment type="caution">
    <text evidence="3">The sequence shown here is derived from an EMBL/GenBank/DDBJ whole genome shotgun (WGS) entry which is preliminary data.</text>
</comment>
<dbReference type="InterPro" id="IPR046667">
    <property type="entry name" value="DUF6537"/>
</dbReference>
<dbReference type="PANTHER" id="PTHR48084:SF3">
    <property type="entry name" value="SUBUNIT OF PYRUVATE:FLAVODOXIN OXIDOREDUCTASE"/>
    <property type="match status" value="1"/>
</dbReference>
<dbReference type="InterPro" id="IPR002880">
    <property type="entry name" value="Pyrv_Fd/Flavodoxin_OxRdtase_N"/>
</dbReference>
<dbReference type="SUPFAM" id="SSF53323">
    <property type="entry name" value="Pyruvate-ferredoxin oxidoreductase, PFOR, domain III"/>
    <property type="match status" value="1"/>
</dbReference>
<dbReference type="EMBL" id="JABGBO010000009">
    <property type="protein sequence ID" value="NOL50231.1"/>
    <property type="molecule type" value="Genomic_DNA"/>
</dbReference>
<dbReference type="InterPro" id="IPR051457">
    <property type="entry name" value="2-oxoacid:Fd_oxidoreductase"/>
</dbReference>
<dbReference type="Proteomes" id="UP000541421">
    <property type="component" value="Unassembled WGS sequence"/>
</dbReference>
<dbReference type="CDD" id="cd07034">
    <property type="entry name" value="TPP_PYR_PFOR_IOR-alpha_like"/>
    <property type="match status" value="1"/>
</dbReference>